<evidence type="ECO:0000313" key="3">
    <source>
        <dbReference type="Proteomes" id="UP000002212"/>
    </source>
</evidence>
<sequence>MTSTKDRPVHPPTSPPPRRRAGRRTARRIVGVAVTTMVLAAAMSYAQALLAPGYATWQDKSSSWLRDHGAAPLLNLYENWLYTRHPPSNAQPDLSQLAPSLHVPGVPGRDAAAATGPAAAAAPGKHATGHVVTGSCRPGRHALVLYRGVPTRCRAPRRGRRCAADLCARGDAHLMEGTEQPSSSPNPADARVPVGDAVVGCRVQLGFQAERHSWWLPLERDPGAATGRRTSIGGHRRLRLPLGSGHRISCGD</sequence>
<dbReference type="Proteomes" id="UP000002212">
    <property type="component" value="Plasmid pROB01"/>
</dbReference>
<protein>
    <submittedName>
        <fullName evidence="2">Uncharacterized protein</fullName>
    </submittedName>
</protein>
<geneLocation type="plasmid" evidence="2 3">
    <name>pROB01</name>
</geneLocation>
<evidence type="ECO:0000256" key="1">
    <source>
        <dbReference type="SAM" id="MobiDB-lite"/>
    </source>
</evidence>
<feature type="region of interest" description="Disordered" evidence="1">
    <location>
        <begin position="1"/>
        <end position="24"/>
    </location>
</feature>
<dbReference type="AlphaFoldDB" id="C1BCS2"/>
<name>C1BCS2_RHOOB</name>
<feature type="region of interest" description="Disordered" evidence="1">
    <location>
        <begin position="106"/>
        <end position="133"/>
    </location>
</feature>
<gene>
    <name evidence="2" type="ordered locus">ROP_pROB01-01670</name>
</gene>
<evidence type="ECO:0000313" key="2">
    <source>
        <dbReference type="EMBL" id="BAH55666.1"/>
    </source>
</evidence>
<organism evidence="2 3">
    <name type="scientific">Rhodococcus opacus (strain B4)</name>
    <dbReference type="NCBI Taxonomy" id="632772"/>
    <lineage>
        <taxon>Bacteria</taxon>
        <taxon>Bacillati</taxon>
        <taxon>Actinomycetota</taxon>
        <taxon>Actinomycetes</taxon>
        <taxon>Mycobacteriales</taxon>
        <taxon>Nocardiaceae</taxon>
        <taxon>Rhodococcus</taxon>
    </lineage>
</organism>
<reference evidence="2 3" key="1">
    <citation type="submission" date="2009-03" db="EMBL/GenBank/DDBJ databases">
        <title>Comparison of the complete genome sequences of Rhodococcus erythropolis PR4 and Rhodococcus opacus B4.</title>
        <authorList>
            <person name="Takarada H."/>
            <person name="Sekine M."/>
            <person name="Hosoyama A."/>
            <person name="Yamada R."/>
            <person name="Fujisawa T."/>
            <person name="Omata S."/>
            <person name="Shimizu A."/>
            <person name="Tsukatani N."/>
            <person name="Tanikawa S."/>
            <person name="Fujita N."/>
            <person name="Harayama S."/>
        </authorList>
    </citation>
    <scope>NUCLEOTIDE SEQUENCE [LARGE SCALE GENOMIC DNA]</scope>
    <source>
        <strain evidence="2 3">B4</strain>
        <plasmid evidence="2 3">pROB01</plasmid>
    </source>
</reference>
<accession>C1BCS2</accession>
<proteinExistence type="predicted"/>
<dbReference type="PATRIC" id="fig|632772.20.peg.7887"/>
<keyword evidence="2" id="KW-0614">Plasmid</keyword>
<dbReference type="HOGENOM" id="CLU_1102144_0_0_11"/>
<feature type="compositionally biased region" description="Low complexity" evidence="1">
    <location>
        <begin position="111"/>
        <end position="130"/>
    </location>
</feature>
<dbReference type="KEGG" id="rop:ROP_pROB01-01670"/>
<dbReference type="EMBL" id="AP011116">
    <property type="protein sequence ID" value="BAH55666.1"/>
    <property type="molecule type" value="Genomic_DNA"/>
</dbReference>